<accession>A0AAV4PQ04</accession>
<protein>
    <submittedName>
        <fullName evidence="2">Uncharacterized protein</fullName>
    </submittedName>
</protein>
<evidence type="ECO:0000313" key="2">
    <source>
        <dbReference type="EMBL" id="GIX99174.1"/>
    </source>
</evidence>
<dbReference type="AlphaFoldDB" id="A0AAV4PQ04"/>
<name>A0AAV4PQ04_CAEEX</name>
<keyword evidence="3" id="KW-1185">Reference proteome</keyword>
<proteinExistence type="predicted"/>
<comment type="caution">
    <text evidence="2">The sequence shown here is derived from an EMBL/GenBank/DDBJ whole genome shotgun (WGS) entry which is preliminary data.</text>
</comment>
<dbReference type="EMBL" id="BPLR01005012">
    <property type="protein sequence ID" value="GIX99174.1"/>
    <property type="molecule type" value="Genomic_DNA"/>
</dbReference>
<organism evidence="2 3">
    <name type="scientific">Caerostris extrusa</name>
    <name type="common">Bark spider</name>
    <name type="synonym">Caerostris bankana</name>
    <dbReference type="NCBI Taxonomy" id="172846"/>
    <lineage>
        <taxon>Eukaryota</taxon>
        <taxon>Metazoa</taxon>
        <taxon>Ecdysozoa</taxon>
        <taxon>Arthropoda</taxon>
        <taxon>Chelicerata</taxon>
        <taxon>Arachnida</taxon>
        <taxon>Araneae</taxon>
        <taxon>Araneomorphae</taxon>
        <taxon>Entelegynae</taxon>
        <taxon>Araneoidea</taxon>
        <taxon>Araneidae</taxon>
        <taxon>Caerostris</taxon>
    </lineage>
</organism>
<sequence length="91" mass="10718">MKPHQNNRHFSLQDKHPKKTLDDTRTVSATDTDVYHMVFLKRMSLWRRRMSSRCAMSGWTILSLFQAILSHANLIPRGGRTKKKNRLFHPS</sequence>
<feature type="region of interest" description="Disordered" evidence="1">
    <location>
        <begin position="1"/>
        <end position="25"/>
    </location>
</feature>
<evidence type="ECO:0000313" key="3">
    <source>
        <dbReference type="Proteomes" id="UP001054945"/>
    </source>
</evidence>
<evidence type="ECO:0000256" key="1">
    <source>
        <dbReference type="SAM" id="MobiDB-lite"/>
    </source>
</evidence>
<feature type="compositionally biased region" description="Basic and acidic residues" evidence="1">
    <location>
        <begin position="11"/>
        <end position="25"/>
    </location>
</feature>
<gene>
    <name evidence="2" type="ORF">CEXT_542621</name>
</gene>
<reference evidence="2 3" key="1">
    <citation type="submission" date="2021-06" db="EMBL/GenBank/DDBJ databases">
        <title>Caerostris extrusa draft genome.</title>
        <authorList>
            <person name="Kono N."/>
            <person name="Arakawa K."/>
        </authorList>
    </citation>
    <scope>NUCLEOTIDE SEQUENCE [LARGE SCALE GENOMIC DNA]</scope>
</reference>
<dbReference type="Proteomes" id="UP001054945">
    <property type="component" value="Unassembled WGS sequence"/>
</dbReference>